<dbReference type="Proteomes" id="UP000696485">
    <property type="component" value="Unassembled WGS sequence"/>
</dbReference>
<dbReference type="AlphaFoldDB" id="A0A9P5SAP6"/>
<feature type="compositionally biased region" description="Acidic residues" evidence="1">
    <location>
        <begin position="119"/>
        <end position="140"/>
    </location>
</feature>
<keyword evidence="3" id="KW-1185">Reference proteome</keyword>
<sequence length="156" mass="17570">MLLSVFSSVKTHVHQETVVADTLPGHVMSGLARITTAMARGWIHEVGRNFQLSLTGTPLGHLYDVHQALPEGYHDPYIEGWDGESEHEEDKEEEVDVDDDKEVSVNEDKEESGDKGEGDEVEEGEEEEEVENEEEEDGTQDEVHLHAHNKYLPLHT</sequence>
<organism evidence="2 3">
    <name type="scientific">Podila minutissima</name>
    <dbReference type="NCBI Taxonomy" id="64525"/>
    <lineage>
        <taxon>Eukaryota</taxon>
        <taxon>Fungi</taxon>
        <taxon>Fungi incertae sedis</taxon>
        <taxon>Mucoromycota</taxon>
        <taxon>Mortierellomycotina</taxon>
        <taxon>Mortierellomycetes</taxon>
        <taxon>Mortierellales</taxon>
        <taxon>Mortierellaceae</taxon>
        <taxon>Podila</taxon>
    </lineage>
</organism>
<proteinExistence type="predicted"/>
<feature type="region of interest" description="Disordered" evidence="1">
    <location>
        <begin position="73"/>
        <end position="156"/>
    </location>
</feature>
<feature type="compositionally biased region" description="Basic and acidic residues" evidence="1">
    <location>
        <begin position="102"/>
        <end position="118"/>
    </location>
</feature>
<accession>A0A9P5SAP6</accession>
<reference evidence="2" key="1">
    <citation type="journal article" date="2020" name="Fungal Divers.">
        <title>Resolving the Mortierellaceae phylogeny through synthesis of multi-gene phylogenetics and phylogenomics.</title>
        <authorList>
            <person name="Vandepol N."/>
            <person name="Liber J."/>
            <person name="Desiro A."/>
            <person name="Na H."/>
            <person name="Kennedy M."/>
            <person name="Barry K."/>
            <person name="Grigoriev I.V."/>
            <person name="Miller A.N."/>
            <person name="O'Donnell K."/>
            <person name="Stajich J.E."/>
            <person name="Bonito G."/>
        </authorList>
    </citation>
    <scope>NUCLEOTIDE SEQUENCE</scope>
    <source>
        <strain evidence="2">NVP1</strain>
    </source>
</reference>
<protein>
    <submittedName>
        <fullName evidence="2">Uncharacterized protein</fullName>
    </submittedName>
</protein>
<evidence type="ECO:0000256" key="1">
    <source>
        <dbReference type="SAM" id="MobiDB-lite"/>
    </source>
</evidence>
<feature type="compositionally biased region" description="Acidic residues" evidence="1">
    <location>
        <begin position="81"/>
        <end position="101"/>
    </location>
</feature>
<evidence type="ECO:0000313" key="2">
    <source>
        <dbReference type="EMBL" id="KAF9316276.1"/>
    </source>
</evidence>
<dbReference type="EMBL" id="JAAAUY010002013">
    <property type="protein sequence ID" value="KAF9316276.1"/>
    <property type="molecule type" value="Genomic_DNA"/>
</dbReference>
<gene>
    <name evidence="2" type="ORF">BG006_003628</name>
</gene>
<comment type="caution">
    <text evidence="2">The sequence shown here is derived from an EMBL/GenBank/DDBJ whole genome shotgun (WGS) entry which is preliminary data.</text>
</comment>
<name>A0A9P5SAP6_9FUNG</name>
<evidence type="ECO:0000313" key="3">
    <source>
        <dbReference type="Proteomes" id="UP000696485"/>
    </source>
</evidence>